<name>A0ABU6K0Y6_9RHOO</name>
<dbReference type="RefSeq" id="WP_327598290.1">
    <property type="nucleotide sequence ID" value="NZ_JAYXHS010000001.1"/>
</dbReference>
<organism evidence="2 3">
    <name type="scientific">Uliginosibacterium silvisoli</name>
    <dbReference type="NCBI Taxonomy" id="3114758"/>
    <lineage>
        <taxon>Bacteria</taxon>
        <taxon>Pseudomonadati</taxon>
        <taxon>Pseudomonadota</taxon>
        <taxon>Betaproteobacteria</taxon>
        <taxon>Rhodocyclales</taxon>
        <taxon>Zoogloeaceae</taxon>
        <taxon>Uliginosibacterium</taxon>
    </lineage>
</organism>
<gene>
    <name evidence="2" type="ORF">VVD49_06330</name>
</gene>
<dbReference type="InterPro" id="IPR025351">
    <property type="entry name" value="Pvc16_N"/>
</dbReference>
<dbReference type="EMBL" id="JAYXHS010000001">
    <property type="protein sequence ID" value="MEC5385332.1"/>
    <property type="molecule type" value="Genomic_DNA"/>
</dbReference>
<evidence type="ECO:0000313" key="2">
    <source>
        <dbReference type="EMBL" id="MEC5385332.1"/>
    </source>
</evidence>
<sequence length="202" mass="22287">MANVLAIHSVGSSIATFLRNTYPKVVAGVNMPDADFAQMSSGEMAGSIDDALTRITLYLYRVTVNEHSRQQRPALMSQEQQAPLGLDLHFMLTAWAGNAQDEQLMLAWTMRQLYLYPILDASSLSPEAGWGSDEVIQIIPSELPTEEMMRIWDALDPSYRISVPYIARLVRIDPDTILDSHRVVATRFGYGTATPAGVEAAA</sequence>
<dbReference type="Pfam" id="PF14065">
    <property type="entry name" value="Pvc16_N"/>
    <property type="match status" value="1"/>
</dbReference>
<evidence type="ECO:0000313" key="3">
    <source>
        <dbReference type="Proteomes" id="UP001331561"/>
    </source>
</evidence>
<evidence type="ECO:0000259" key="1">
    <source>
        <dbReference type="Pfam" id="PF14065"/>
    </source>
</evidence>
<keyword evidence="3" id="KW-1185">Reference proteome</keyword>
<reference evidence="2 3" key="1">
    <citation type="submission" date="2024-01" db="EMBL/GenBank/DDBJ databases">
        <title>Uliginosibacterium soil sp. nov.</title>
        <authorList>
            <person name="Lv Y."/>
        </authorList>
    </citation>
    <scope>NUCLEOTIDE SEQUENCE [LARGE SCALE GENOMIC DNA]</scope>
    <source>
        <strain evidence="2 3">H3</strain>
    </source>
</reference>
<comment type="caution">
    <text evidence="2">The sequence shown here is derived from an EMBL/GenBank/DDBJ whole genome shotgun (WGS) entry which is preliminary data.</text>
</comment>
<feature type="domain" description="Pvc16 N-terminal" evidence="1">
    <location>
        <begin position="10"/>
        <end position="184"/>
    </location>
</feature>
<accession>A0ABU6K0Y6</accession>
<proteinExistence type="predicted"/>
<protein>
    <submittedName>
        <fullName evidence="2">DUF4255 domain-containing protein</fullName>
    </submittedName>
</protein>
<dbReference type="Proteomes" id="UP001331561">
    <property type="component" value="Unassembled WGS sequence"/>
</dbReference>